<accession>A0A0E9VNN7</accession>
<protein>
    <submittedName>
        <fullName evidence="1">Uncharacterized protein</fullName>
    </submittedName>
</protein>
<name>A0A0E9VNN7_ANGAN</name>
<dbReference type="AlphaFoldDB" id="A0A0E9VNN7"/>
<sequence length="16" mass="1741">MLGKKKGVALRSVKIL</sequence>
<proteinExistence type="predicted"/>
<reference evidence="1" key="2">
    <citation type="journal article" date="2015" name="Fish Shellfish Immunol.">
        <title>Early steps in the European eel (Anguilla anguilla)-Vibrio vulnificus interaction in the gills: Role of the RtxA13 toxin.</title>
        <authorList>
            <person name="Callol A."/>
            <person name="Pajuelo D."/>
            <person name="Ebbesson L."/>
            <person name="Teles M."/>
            <person name="MacKenzie S."/>
            <person name="Amaro C."/>
        </authorList>
    </citation>
    <scope>NUCLEOTIDE SEQUENCE</scope>
</reference>
<organism evidence="1">
    <name type="scientific">Anguilla anguilla</name>
    <name type="common">European freshwater eel</name>
    <name type="synonym">Muraena anguilla</name>
    <dbReference type="NCBI Taxonomy" id="7936"/>
    <lineage>
        <taxon>Eukaryota</taxon>
        <taxon>Metazoa</taxon>
        <taxon>Chordata</taxon>
        <taxon>Craniata</taxon>
        <taxon>Vertebrata</taxon>
        <taxon>Euteleostomi</taxon>
        <taxon>Actinopterygii</taxon>
        <taxon>Neopterygii</taxon>
        <taxon>Teleostei</taxon>
        <taxon>Anguilliformes</taxon>
        <taxon>Anguillidae</taxon>
        <taxon>Anguilla</taxon>
    </lineage>
</organism>
<dbReference type="EMBL" id="GBXM01029744">
    <property type="protein sequence ID" value="JAH78833.1"/>
    <property type="molecule type" value="Transcribed_RNA"/>
</dbReference>
<reference evidence="1" key="1">
    <citation type="submission" date="2014-11" db="EMBL/GenBank/DDBJ databases">
        <authorList>
            <person name="Amaro Gonzalez C."/>
        </authorList>
    </citation>
    <scope>NUCLEOTIDE SEQUENCE</scope>
</reference>
<evidence type="ECO:0000313" key="1">
    <source>
        <dbReference type="EMBL" id="JAH78833.1"/>
    </source>
</evidence>